<dbReference type="AlphaFoldDB" id="F8A6Q1"/>
<feature type="domain" description="ABC transporter" evidence="5">
    <location>
        <begin position="10"/>
        <end position="236"/>
    </location>
</feature>
<dbReference type="InterPro" id="IPR003439">
    <property type="entry name" value="ABC_transporter-like_ATP-bd"/>
</dbReference>
<comment type="similarity">
    <text evidence="1">Belongs to the ABC transporter superfamily.</text>
</comment>
<name>F8A6Q1_CELGA</name>
<sequence length="249" mass="25902">MKRYGAEEHARVLALDGAVVSRGAFTLGPVDVAFGSGVTALLGANGAGKTTLIQLVVGLLPARQGSVRQHGGAAGAPMSVGYLPQDFTAPRHVRVFDYLRFIAWAKSTRDHAIEVRAISEALEAVGLASVGRQRVGTLSGGMLRRLGVAQALLGSPPAIVLDEPTVGLDPVQRIDLRDLLRELGERVTVVLSTHLAEDVASVADGVVVLREGQAVFAGTVDELVLLDGTSERTGAAVERGFLAAVRGSA</sequence>
<organism evidence="6 7">
    <name type="scientific">Cellulomonas gilvus (strain ATCC 13127 / NRRL B-14078)</name>
    <name type="common">Cellvibrio gilvus</name>
    <dbReference type="NCBI Taxonomy" id="593907"/>
    <lineage>
        <taxon>Bacteria</taxon>
        <taxon>Bacillati</taxon>
        <taxon>Actinomycetota</taxon>
        <taxon>Actinomycetes</taxon>
        <taxon>Micrococcales</taxon>
        <taxon>Cellulomonadaceae</taxon>
        <taxon>Cellulomonas</taxon>
    </lineage>
</organism>
<proteinExistence type="inferred from homology"/>
<dbReference type="PANTHER" id="PTHR43335">
    <property type="entry name" value="ABC TRANSPORTER, ATP-BINDING PROTEIN"/>
    <property type="match status" value="1"/>
</dbReference>
<dbReference type="OrthoDB" id="9804819at2"/>
<keyword evidence="7" id="KW-1185">Reference proteome</keyword>
<dbReference type="GO" id="GO:0016887">
    <property type="term" value="F:ATP hydrolysis activity"/>
    <property type="evidence" value="ECO:0007669"/>
    <property type="project" value="InterPro"/>
</dbReference>
<evidence type="ECO:0000313" key="6">
    <source>
        <dbReference type="EMBL" id="AEI11111.1"/>
    </source>
</evidence>
<dbReference type="SMART" id="SM00382">
    <property type="entry name" value="AAA"/>
    <property type="match status" value="1"/>
</dbReference>
<dbReference type="InterPro" id="IPR003593">
    <property type="entry name" value="AAA+_ATPase"/>
</dbReference>
<dbReference type="PANTHER" id="PTHR43335:SF2">
    <property type="entry name" value="ABC TRANSPORTER, ATP-BINDING PROTEIN"/>
    <property type="match status" value="1"/>
</dbReference>
<evidence type="ECO:0000259" key="5">
    <source>
        <dbReference type="PROSITE" id="PS50893"/>
    </source>
</evidence>
<evidence type="ECO:0000256" key="3">
    <source>
        <dbReference type="ARBA" id="ARBA00022741"/>
    </source>
</evidence>
<keyword evidence="3" id="KW-0547">Nucleotide-binding</keyword>
<keyword evidence="2" id="KW-0813">Transport</keyword>
<accession>F8A6Q1</accession>
<dbReference type="KEGG" id="cga:Celgi_0591"/>
<dbReference type="GO" id="GO:0005524">
    <property type="term" value="F:ATP binding"/>
    <property type="evidence" value="ECO:0007669"/>
    <property type="project" value="UniProtKB-KW"/>
</dbReference>
<dbReference type="PROSITE" id="PS50893">
    <property type="entry name" value="ABC_TRANSPORTER_2"/>
    <property type="match status" value="1"/>
</dbReference>
<gene>
    <name evidence="6" type="ordered locus">Celgi_0591</name>
</gene>
<dbReference type="EMBL" id="CP002665">
    <property type="protein sequence ID" value="AEI11111.1"/>
    <property type="molecule type" value="Genomic_DNA"/>
</dbReference>
<dbReference type="SUPFAM" id="SSF52540">
    <property type="entry name" value="P-loop containing nucleoside triphosphate hydrolases"/>
    <property type="match status" value="1"/>
</dbReference>
<dbReference type="HOGENOM" id="CLU_000604_1_2_11"/>
<evidence type="ECO:0000256" key="1">
    <source>
        <dbReference type="ARBA" id="ARBA00005417"/>
    </source>
</evidence>
<protein>
    <submittedName>
        <fullName evidence="6">ABC transporter related protein</fullName>
    </submittedName>
</protein>
<dbReference type="InterPro" id="IPR017871">
    <property type="entry name" value="ABC_transporter-like_CS"/>
</dbReference>
<dbReference type="STRING" id="593907.Celgi_0591"/>
<evidence type="ECO:0000313" key="7">
    <source>
        <dbReference type="Proteomes" id="UP000000485"/>
    </source>
</evidence>
<evidence type="ECO:0000256" key="2">
    <source>
        <dbReference type="ARBA" id="ARBA00022448"/>
    </source>
</evidence>
<dbReference type="RefSeq" id="WP_013882634.1">
    <property type="nucleotide sequence ID" value="NC_015671.1"/>
</dbReference>
<dbReference type="Gene3D" id="3.40.50.300">
    <property type="entry name" value="P-loop containing nucleotide triphosphate hydrolases"/>
    <property type="match status" value="1"/>
</dbReference>
<dbReference type="Pfam" id="PF00005">
    <property type="entry name" value="ABC_tran"/>
    <property type="match status" value="1"/>
</dbReference>
<reference evidence="7" key="1">
    <citation type="submission" date="2011-04" db="EMBL/GenBank/DDBJ databases">
        <title>Complete sequence of Cellvibrio gilvus ATCC 13127.</title>
        <authorList>
            <person name="Lucas S."/>
            <person name="Han J."/>
            <person name="Lapidus A."/>
            <person name="Cheng J.-F."/>
            <person name="Goodwin L."/>
            <person name="Pitluck S."/>
            <person name="Peters L."/>
            <person name="Munk A."/>
            <person name="Detter J.C."/>
            <person name="Han C."/>
            <person name="Tapia R."/>
            <person name="Land M."/>
            <person name="Hauser L."/>
            <person name="Kyrpides N."/>
            <person name="Ivanova N."/>
            <person name="Ovchinnikova G."/>
            <person name="Pagani I."/>
            <person name="Mead D."/>
            <person name="Brumm P."/>
            <person name="Woyke T."/>
        </authorList>
    </citation>
    <scope>NUCLEOTIDE SEQUENCE [LARGE SCALE GENOMIC DNA]</scope>
    <source>
        <strain evidence="7">ATCC 13127 / NRRL B-14078</strain>
    </source>
</reference>
<dbReference type="PROSITE" id="PS00211">
    <property type="entry name" value="ABC_TRANSPORTER_1"/>
    <property type="match status" value="1"/>
</dbReference>
<evidence type="ECO:0000256" key="4">
    <source>
        <dbReference type="ARBA" id="ARBA00022840"/>
    </source>
</evidence>
<keyword evidence="4" id="KW-0067">ATP-binding</keyword>
<dbReference type="InterPro" id="IPR027417">
    <property type="entry name" value="P-loop_NTPase"/>
</dbReference>
<dbReference type="eggNOG" id="COG1131">
    <property type="taxonomic scope" value="Bacteria"/>
</dbReference>
<dbReference type="Proteomes" id="UP000000485">
    <property type="component" value="Chromosome"/>
</dbReference>